<proteinExistence type="inferred from homology"/>
<dbReference type="EMBL" id="BK032788">
    <property type="protein sequence ID" value="DAF60446.1"/>
    <property type="molecule type" value="Genomic_DNA"/>
</dbReference>
<accession>A0A8S5TB30</accession>
<protein>
    <submittedName>
        <fullName evidence="4">Uncharacterized protein</fullName>
    </submittedName>
</protein>
<keyword evidence="3" id="KW-0234">DNA repair</keyword>
<dbReference type="Pfam" id="PF04098">
    <property type="entry name" value="Rad52_Rad22"/>
    <property type="match status" value="1"/>
</dbReference>
<organism evidence="4">
    <name type="scientific">Siphoviridae sp. ctmHK36</name>
    <dbReference type="NCBI Taxonomy" id="2827931"/>
    <lineage>
        <taxon>Viruses</taxon>
        <taxon>Duplodnaviria</taxon>
        <taxon>Heunggongvirae</taxon>
        <taxon>Uroviricota</taxon>
        <taxon>Caudoviricetes</taxon>
    </lineage>
</organism>
<evidence type="ECO:0000313" key="4">
    <source>
        <dbReference type="EMBL" id="DAF60446.1"/>
    </source>
</evidence>
<dbReference type="InterPro" id="IPR041247">
    <property type="entry name" value="Rad52_fam"/>
</dbReference>
<dbReference type="GO" id="GO:0006281">
    <property type="term" value="P:DNA repair"/>
    <property type="evidence" value="ECO:0007669"/>
    <property type="project" value="UniProtKB-KW"/>
</dbReference>
<evidence type="ECO:0000256" key="3">
    <source>
        <dbReference type="ARBA" id="ARBA00023204"/>
    </source>
</evidence>
<reference evidence="4" key="1">
    <citation type="journal article" date="2021" name="Proc. Natl. Acad. Sci. U.S.A.">
        <title>A Catalog of Tens of Thousands of Viruses from Human Metagenomes Reveals Hidden Associations with Chronic Diseases.</title>
        <authorList>
            <person name="Tisza M.J."/>
            <person name="Buck C.B."/>
        </authorList>
    </citation>
    <scope>NUCLEOTIDE SEQUENCE</scope>
    <source>
        <strain evidence="4">CtmHK36</strain>
    </source>
</reference>
<name>A0A8S5TB30_9CAUD</name>
<comment type="similarity">
    <text evidence="1">Belongs to the RAD52 family.</text>
</comment>
<evidence type="ECO:0000256" key="1">
    <source>
        <dbReference type="ARBA" id="ARBA00006638"/>
    </source>
</evidence>
<sequence length="302" mass="35212">MAEQKTEKPVKGKNEELKDYEFRTLDADEIECRVGQGGNTKCPNWCSLLIYKDARCDMRRLDEKFGIYGWKRKHEIIGGNLYCTVSVYKEGIGWVDKQDVGTPNNTEKEKSTASDAFKRACTCLGIGRELYTAPKRMIVNINPQIEYSNTGKLKTTFHVGYIEYANRAISKLIIQDQINLVRYYYGMTEQEMLDWCKKQNEDYGHSEPAPKSEEDKDENIQEQKQYAYPQLQQAQVWEDVDRVWNGFPDLQVSDEFKLKCAYKKMELAQSKNDLVAIYNAYPEFKQHKDFLAALTQYRTNLE</sequence>
<evidence type="ECO:0000256" key="2">
    <source>
        <dbReference type="ARBA" id="ARBA00022763"/>
    </source>
</evidence>
<keyword evidence="2" id="KW-0227">DNA damage</keyword>